<evidence type="ECO:0000313" key="2">
    <source>
        <dbReference type="Proteomes" id="UP000240535"/>
    </source>
</evidence>
<accession>A0A2P8R1G8</accession>
<protein>
    <submittedName>
        <fullName evidence="1">DUF3108 domain-containing protein</fullName>
    </submittedName>
</protein>
<dbReference type="OrthoDB" id="5363140at2"/>
<reference evidence="2" key="1">
    <citation type="submission" date="2017-10" db="EMBL/GenBank/DDBJ databases">
        <title>Campylobacter species from seals.</title>
        <authorList>
            <person name="Gilbert M.J."/>
            <person name="Zomer A.L."/>
            <person name="Timmerman A.J."/>
            <person name="Duim B."/>
            <person name="Wagenaar J.A."/>
        </authorList>
    </citation>
    <scope>NUCLEOTIDE SEQUENCE [LARGE SCALE GENOMIC DNA]</scope>
    <source>
        <strain evidence="2">17S00004-5</strain>
    </source>
</reference>
<sequence length="246" mass="28840">MKKLILIFVFNVFLFGDDLAVKYDIKFGIFGKIGEANALLVRDEVNKTYEVSMDAKAFGMANRLSGDRREYFYSKGKIYKDLLVPDVYKHIVERDRKGKRYTREKTYKFDYYKQKIEYISTSRYEGEPKKEPSVENLHYFAHNDLLTLFFNFFKIKTDKEYFSLIAVGANKEDGRVDIKIPQNRDKMRLQKALNTDTQPYIAYINQKIFSSKRGELHLALDERGYATKAILKDVVFFGDIVGEISK</sequence>
<dbReference type="EMBL" id="PDHH01000003">
    <property type="protein sequence ID" value="PSM52346.1"/>
    <property type="molecule type" value="Genomic_DNA"/>
</dbReference>
<dbReference type="RefSeq" id="WP_106871153.1">
    <property type="nucleotide sequence ID" value="NZ_CP053841.1"/>
</dbReference>
<comment type="caution">
    <text evidence="1">The sequence shown here is derived from an EMBL/GenBank/DDBJ whole genome shotgun (WGS) entry which is preliminary data.</text>
</comment>
<dbReference type="Proteomes" id="UP000240535">
    <property type="component" value="Unassembled WGS sequence"/>
</dbReference>
<organism evidence="1 2">
    <name type="scientific">Campylobacter blaseri</name>
    <dbReference type="NCBI Taxonomy" id="2042961"/>
    <lineage>
        <taxon>Bacteria</taxon>
        <taxon>Pseudomonadati</taxon>
        <taxon>Campylobacterota</taxon>
        <taxon>Epsilonproteobacteria</taxon>
        <taxon>Campylobacterales</taxon>
        <taxon>Campylobacteraceae</taxon>
        <taxon>Campylobacter</taxon>
    </lineage>
</organism>
<dbReference type="AlphaFoldDB" id="A0A2P8R1G8"/>
<proteinExistence type="predicted"/>
<name>A0A2P8R1G8_9BACT</name>
<keyword evidence="2" id="KW-1185">Reference proteome</keyword>
<gene>
    <name evidence="1" type="ORF">CQ405_04650</name>
</gene>
<evidence type="ECO:0000313" key="1">
    <source>
        <dbReference type="EMBL" id="PSM52346.1"/>
    </source>
</evidence>